<keyword evidence="15" id="KW-1185">Reference proteome</keyword>
<dbReference type="PANTHER" id="PTHR11905:SF215">
    <property type="entry name" value="A DISINTEGRIN AND METALLOPEPTIDASE DOMAIN 3-LIKE"/>
    <property type="match status" value="1"/>
</dbReference>
<dbReference type="Proteomes" id="UP000245340">
    <property type="component" value="Unplaced"/>
</dbReference>
<feature type="compositionally biased region" description="Polar residues" evidence="9">
    <location>
        <begin position="761"/>
        <end position="772"/>
    </location>
</feature>
<feature type="disulfide bond" evidence="7">
    <location>
        <begin position="645"/>
        <end position="654"/>
    </location>
</feature>
<dbReference type="PROSITE" id="PS50214">
    <property type="entry name" value="DISINTEGRIN_2"/>
    <property type="match status" value="1"/>
</dbReference>
<evidence type="ECO:0000256" key="9">
    <source>
        <dbReference type="SAM" id="MobiDB-lite"/>
    </source>
</evidence>
<dbReference type="GO" id="GO:0004222">
    <property type="term" value="F:metalloendopeptidase activity"/>
    <property type="evidence" value="ECO:0007669"/>
    <property type="project" value="InterPro"/>
</dbReference>
<keyword evidence="5 7" id="KW-1015">Disulfide bond</keyword>
<dbReference type="GO" id="GO:0008584">
    <property type="term" value="P:male gonad development"/>
    <property type="evidence" value="ECO:0007669"/>
    <property type="project" value="TreeGrafter"/>
</dbReference>
<evidence type="ECO:0000256" key="11">
    <source>
        <dbReference type="SAM" id="SignalP"/>
    </source>
</evidence>
<name>A0A9B0G8E7_ODORO</name>
<feature type="domain" description="EGF-like" evidence="12">
    <location>
        <begin position="621"/>
        <end position="655"/>
    </location>
</feature>
<feature type="chain" id="PRO_5039241341" evidence="11">
    <location>
        <begin position="18"/>
        <end position="772"/>
    </location>
</feature>
<dbReference type="PROSITE" id="PS50215">
    <property type="entry name" value="ADAM_MEPRO"/>
    <property type="match status" value="1"/>
</dbReference>
<keyword evidence="3 10" id="KW-1133">Transmembrane helix</keyword>
<dbReference type="SMART" id="SM00050">
    <property type="entry name" value="DISIN"/>
    <property type="match status" value="1"/>
</dbReference>
<dbReference type="GO" id="GO:0005886">
    <property type="term" value="C:plasma membrane"/>
    <property type="evidence" value="ECO:0007669"/>
    <property type="project" value="TreeGrafter"/>
</dbReference>
<evidence type="ECO:0000259" key="14">
    <source>
        <dbReference type="PROSITE" id="PS50215"/>
    </source>
</evidence>
<feature type="disulfide bond" evidence="6">
    <location>
        <begin position="455"/>
        <end position="475"/>
    </location>
</feature>
<organism evidence="15 16">
    <name type="scientific">Odobenus rosmarus divergens</name>
    <name type="common">Pacific walrus</name>
    <dbReference type="NCBI Taxonomy" id="9708"/>
    <lineage>
        <taxon>Eukaryota</taxon>
        <taxon>Metazoa</taxon>
        <taxon>Chordata</taxon>
        <taxon>Craniata</taxon>
        <taxon>Vertebrata</taxon>
        <taxon>Euteleostomi</taxon>
        <taxon>Mammalia</taxon>
        <taxon>Eutheria</taxon>
        <taxon>Laurasiatheria</taxon>
        <taxon>Carnivora</taxon>
        <taxon>Caniformia</taxon>
        <taxon>Pinnipedia</taxon>
        <taxon>Odobenidae</taxon>
        <taxon>Odobenus</taxon>
    </lineage>
</organism>
<dbReference type="InterPro" id="IPR001590">
    <property type="entry name" value="Peptidase_M12B"/>
</dbReference>
<evidence type="ECO:0000259" key="12">
    <source>
        <dbReference type="PROSITE" id="PS50026"/>
    </source>
</evidence>
<evidence type="ECO:0000313" key="16">
    <source>
        <dbReference type="RefSeq" id="XP_004394517.1"/>
    </source>
</evidence>
<evidence type="ECO:0000256" key="6">
    <source>
        <dbReference type="PROSITE-ProRule" id="PRU00068"/>
    </source>
</evidence>
<dbReference type="InterPro" id="IPR002870">
    <property type="entry name" value="Peptidase_M12B_N"/>
</dbReference>
<dbReference type="InterPro" id="IPR001762">
    <property type="entry name" value="Disintegrin_dom"/>
</dbReference>
<keyword evidence="2 10" id="KW-0812">Transmembrane</keyword>
<dbReference type="SMART" id="SM00608">
    <property type="entry name" value="ACR"/>
    <property type="match status" value="1"/>
</dbReference>
<dbReference type="InterPro" id="IPR000742">
    <property type="entry name" value="EGF"/>
</dbReference>
<dbReference type="Pfam" id="PF00200">
    <property type="entry name" value="Disintegrin"/>
    <property type="match status" value="1"/>
</dbReference>
<feature type="domain" description="Disintegrin" evidence="13">
    <location>
        <begin position="393"/>
        <end position="483"/>
    </location>
</feature>
<evidence type="ECO:0000256" key="3">
    <source>
        <dbReference type="ARBA" id="ARBA00022989"/>
    </source>
</evidence>
<keyword evidence="7" id="KW-0245">EGF-like domain</keyword>
<comment type="caution">
    <text evidence="7">Lacks conserved residue(s) required for the propagation of feature annotation.</text>
</comment>
<keyword evidence="4 10" id="KW-0472">Membrane</keyword>
<dbReference type="GO" id="GO:0007339">
    <property type="term" value="P:binding of sperm to zona pellucida"/>
    <property type="evidence" value="ECO:0007669"/>
    <property type="project" value="TreeGrafter"/>
</dbReference>
<dbReference type="Pfam" id="PF01562">
    <property type="entry name" value="Pep_M12B_propep"/>
    <property type="match status" value="1"/>
</dbReference>
<evidence type="ECO:0000256" key="5">
    <source>
        <dbReference type="ARBA" id="ARBA00023157"/>
    </source>
</evidence>
<accession>A0A9B0G8E7</accession>
<dbReference type="InterPro" id="IPR034027">
    <property type="entry name" value="Reprolysin_adamalysin"/>
</dbReference>
<dbReference type="Gene3D" id="3.40.390.10">
    <property type="entry name" value="Collagenase (Catalytic Domain)"/>
    <property type="match status" value="1"/>
</dbReference>
<dbReference type="AlphaFoldDB" id="A0A9B0G8E7"/>
<gene>
    <name evidence="16" type="primary">LOC101376389</name>
</gene>
<comment type="subcellular location">
    <subcellularLocation>
        <location evidence="1">Membrane</location>
        <topology evidence="1">Single-pass membrane protein</topology>
    </subcellularLocation>
</comment>
<dbReference type="PROSITE" id="PS01186">
    <property type="entry name" value="EGF_2"/>
    <property type="match status" value="1"/>
</dbReference>
<feature type="transmembrane region" description="Helical" evidence="10">
    <location>
        <begin position="693"/>
        <end position="712"/>
    </location>
</feature>
<sequence>MLSLLLILSGLGRLTSAGHHPETSPLQITVPRKIETNTSDGEVSETHVTYAIKIERETYTFHLKKQSFLDPHFLVYAYNKSGTLYPDSSLIKGHCFYQGYAAEIPKSAVTLSTCSGLRGFLQLENVSYGIEPLESATVYEHMLYQINNEKIDFSPLKENFPMPQLVQKSYKILVKSKKDSDELLETILKIQIIMDKALFDYMGSEVAFAAEKVVHIFGLINTMFSQLKVTVKLTSLELWSDQNKISTKGDADEVLQRLVSWKEQFLFQRSHDMAYLLIYRDHPNYVGATYHGMACNPKFATGIALYPQITLEAFSVVMTQLLGVSLGLTYNDDIFTCYCPGTTCIMNTKAIRSHGVKFFSSCSMDEFKRMISQPEFECLHNQIVSKVVYQGRNSLCGNGILEPPEQCDCGGTEHCKQFGKCCNPADCTLTEFAECGTGVCCDKETCLISVKGTVCRESKDPCDFPEFCNGRSEFCVPDVKSADLEPCNNKTAYCYHGVCQDPDKQCADLFGKFAKGSTLLCTQEVNMHEDDFGNCRREFCNFRDILCGKIVCHWTRLEIIPFKKFDIQYTYMEGHLCVSAYLRIPTAHVTEDYTYTSNGTMCGPNMYCDQGRCSSRNSYTQRTNCDSNINCSGHGVCNNMLNCHCDVGYSPPLCRPSRTSPGGSIDDGFWILSDFPLKYLPIKRRPPSQKNSLLFGFYIFLPLIVLTAIIAFKCNKIRFGNHEGTATGGPVEASDPLWSPQGEPARADSKHNAHPRGQRAGGTSVSTPAHEP</sequence>
<dbReference type="RefSeq" id="XP_004394517.1">
    <property type="nucleotide sequence ID" value="XM_004394460.1"/>
</dbReference>
<dbReference type="InterPro" id="IPR024079">
    <property type="entry name" value="MetalloPept_cat_dom_sf"/>
</dbReference>
<dbReference type="CDD" id="cd04269">
    <property type="entry name" value="ZnMc_adamalysin_II_like"/>
    <property type="match status" value="1"/>
</dbReference>
<dbReference type="Pfam" id="PF08516">
    <property type="entry name" value="ADAM_CR"/>
    <property type="match status" value="1"/>
</dbReference>
<dbReference type="InterPro" id="IPR036436">
    <property type="entry name" value="Disintegrin_dom_sf"/>
</dbReference>
<feature type="region of interest" description="Disordered" evidence="9">
    <location>
        <begin position="725"/>
        <end position="772"/>
    </location>
</feature>
<proteinExistence type="predicted"/>
<feature type="disulfide bond" evidence="8">
    <location>
        <begin position="339"/>
        <end position="344"/>
    </location>
</feature>
<evidence type="ECO:0000256" key="10">
    <source>
        <dbReference type="SAM" id="Phobius"/>
    </source>
</evidence>
<evidence type="ECO:0000256" key="8">
    <source>
        <dbReference type="PROSITE-ProRule" id="PRU00276"/>
    </source>
</evidence>
<evidence type="ECO:0000256" key="2">
    <source>
        <dbReference type="ARBA" id="ARBA00022692"/>
    </source>
</evidence>
<evidence type="ECO:0000256" key="7">
    <source>
        <dbReference type="PROSITE-ProRule" id="PRU00076"/>
    </source>
</evidence>
<reference evidence="16" key="1">
    <citation type="submission" date="2025-08" db="UniProtKB">
        <authorList>
            <consortium name="RefSeq"/>
        </authorList>
    </citation>
    <scope>IDENTIFICATION</scope>
</reference>
<evidence type="ECO:0000256" key="4">
    <source>
        <dbReference type="ARBA" id="ARBA00023136"/>
    </source>
</evidence>
<feature type="signal peptide" evidence="11">
    <location>
        <begin position="1"/>
        <end position="17"/>
    </location>
</feature>
<dbReference type="GO" id="GO:0006508">
    <property type="term" value="P:proteolysis"/>
    <property type="evidence" value="ECO:0007669"/>
    <property type="project" value="InterPro"/>
</dbReference>
<dbReference type="SUPFAM" id="SSF55486">
    <property type="entry name" value="Metalloproteases ('zincins'), catalytic domain"/>
    <property type="match status" value="1"/>
</dbReference>
<dbReference type="PANTHER" id="PTHR11905">
    <property type="entry name" value="ADAM A DISINTEGRIN AND METALLOPROTEASE DOMAIN"/>
    <property type="match status" value="1"/>
</dbReference>
<feature type="domain" description="Peptidase M12B" evidence="14">
    <location>
        <begin position="186"/>
        <end position="383"/>
    </location>
</feature>
<evidence type="ECO:0000313" key="15">
    <source>
        <dbReference type="Proteomes" id="UP000245340"/>
    </source>
</evidence>
<dbReference type="PROSITE" id="PS50026">
    <property type="entry name" value="EGF_3"/>
    <property type="match status" value="1"/>
</dbReference>
<dbReference type="GO" id="GO:0007155">
    <property type="term" value="P:cell adhesion"/>
    <property type="evidence" value="ECO:0007669"/>
    <property type="project" value="TreeGrafter"/>
</dbReference>
<dbReference type="Gene3D" id="4.10.70.10">
    <property type="entry name" value="Disintegrin domain"/>
    <property type="match status" value="1"/>
</dbReference>
<evidence type="ECO:0000259" key="13">
    <source>
        <dbReference type="PROSITE" id="PS50214"/>
    </source>
</evidence>
<dbReference type="Pfam" id="PF01421">
    <property type="entry name" value="Reprolysin"/>
    <property type="match status" value="1"/>
</dbReference>
<keyword evidence="11" id="KW-0732">Signal</keyword>
<protein>
    <submittedName>
        <fullName evidence="16">Disintegrin and metalloproteinase domain-containing protein 18-like</fullName>
    </submittedName>
</protein>
<dbReference type="SUPFAM" id="SSF57552">
    <property type="entry name" value="Blood coagulation inhibitor (disintegrin)"/>
    <property type="match status" value="1"/>
</dbReference>
<dbReference type="InterPro" id="IPR006586">
    <property type="entry name" value="ADAM_Cys-rich"/>
</dbReference>
<evidence type="ECO:0000256" key="1">
    <source>
        <dbReference type="ARBA" id="ARBA00004167"/>
    </source>
</evidence>